<evidence type="ECO:0000313" key="3">
    <source>
        <dbReference type="Proteomes" id="UP000272464"/>
    </source>
</evidence>
<reference evidence="2 3" key="1">
    <citation type="submission" date="2018-12" db="EMBL/GenBank/DDBJ databases">
        <authorList>
            <person name="Sun L."/>
            <person name="Chen Z."/>
        </authorList>
    </citation>
    <scope>NUCLEOTIDE SEQUENCE [LARGE SCALE GENOMIC DNA]</scope>
    <source>
        <strain evidence="2 3">3-5-3</strain>
    </source>
</reference>
<dbReference type="OrthoDB" id="2968835at2"/>
<organism evidence="2 3">
    <name type="scientific">Paenibacillus zeisoli</name>
    <dbReference type="NCBI Taxonomy" id="2496267"/>
    <lineage>
        <taxon>Bacteria</taxon>
        <taxon>Bacillati</taxon>
        <taxon>Bacillota</taxon>
        <taxon>Bacilli</taxon>
        <taxon>Bacillales</taxon>
        <taxon>Paenibacillaceae</taxon>
        <taxon>Paenibacillus</taxon>
    </lineage>
</organism>
<feature type="transmembrane region" description="Helical" evidence="1">
    <location>
        <begin position="6"/>
        <end position="25"/>
    </location>
</feature>
<proteinExistence type="predicted"/>
<name>A0A433X720_9BACL</name>
<comment type="caution">
    <text evidence="2">The sequence shown here is derived from an EMBL/GenBank/DDBJ whole genome shotgun (WGS) entry which is preliminary data.</text>
</comment>
<dbReference type="RefSeq" id="WP_127199808.1">
    <property type="nucleotide sequence ID" value="NZ_RZNX01000005.1"/>
</dbReference>
<feature type="transmembrane region" description="Helical" evidence="1">
    <location>
        <begin position="90"/>
        <end position="108"/>
    </location>
</feature>
<evidence type="ECO:0000256" key="1">
    <source>
        <dbReference type="SAM" id="Phobius"/>
    </source>
</evidence>
<keyword evidence="1" id="KW-0472">Membrane</keyword>
<evidence type="ECO:0000313" key="2">
    <source>
        <dbReference type="EMBL" id="RUT29864.1"/>
    </source>
</evidence>
<dbReference type="Proteomes" id="UP000272464">
    <property type="component" value="Unassembled WGS sequence"/>
</dbReference>
<keyword evidence="1" id="KW-1133">Transmembrane helix</keyword>
<dbReference type="EMBL" id="RZNX01000005">
    <property type="protein sequence ID" value="RUT29864.1"/>
    <property type="molecule type" value="Genomic_DNA"/>
</dbReference>
<keyword evidence="1" id="KW-0812">Transmembrane</keyword>
<keyword evidence="3" id="KW-1185">Reference proteome</keyword>
<dbReference type="AlphaFoldDB" id="A0A433X720"/>
<gene>
    <name evidence="2" type="ORF">EJP77_13680</name>
</gene>
<sequence length="113" mass="13047">MGILVQIFISIYYAGVIFACMFICGHKSSGGDERQKEIRKRATQSSWIGMMLYSIERGIREIPFVKEFYKETVTVGPFIPQSWVSNLQNGFDVVLVGFIFYIIFYIQAKRKLS</sequence>
<accession>A0A433X720</accession>
<protein>
    <submittedName>
        <fullName evidence="2">Uncharacterized protein</fullName>
    </submittedName>
</protein>